<protein>
    <submittedName>
        <fullName evidence="2">Uncharacterized protein</fullName>
    </submittedName>
</protein>
<accession>A0AAN9Y1E1</accession>
<gene>
    <name evidence="2" type="ORF">V9T40_000224</name>
</gene>
<dbReference type="Proteomes" id="UP001367676">
    <property type="component" value="Unassembled WGS sequence"/>
</dbReference>
<evidence type="ECO:0000256" key="1">
    <source>
        <dbReference type="SAM" id="MobiDB-lite"/>
    </source>
</evidence>
<evidence type="ECO:0000313" key="3">
    <source>
        <dbReference type="Proteomes" id="UP001367676"/>
    </source>
</evidence>
<reference evidence="2 3" key="1">
    <citation type="submission" date="2024-03" db="EMBL/GenBank/DDBJ databases">
        <title>Adaptation during the transition from Ophiocordyceps entomopathogen to insect associate is accompanied by gene loss and intensified selection.</title>
        <authorList>
            <person name="Ward C.M."/>
            <person name="Onetto C.A."/>
            <person name="Borneman A.R."/>
        </authorList>
    </citation>
    <scope>NUCLEOTIDE SEQUENCE [LARGE SCALE GENOMIC DNA]</scope>
    <source>
        <strain evidence="2">AWRI1</strain>
        <tissue evidence="2">Single Adult Female</tissue>
    </source>
</reference>
<comment type="caution">
    <text evidence="2">The sequence shown here is derived from an EMBL/GenBank/DDBJ whole genome shotgun (WGS) entry which is preliminary data.</text>
</comment>
<feature type="region of interest" description="Disordered" evidence="1">
    <location>
        <begin position="59"/>
        <end position="82"/>
    </location>
</feature>
<dbReference type="AlphaFoldDB" id="A0AAN9Y1E1"/>
<name>A0AAN9Y1E1_9HEMI</name>
<evidence type="ECO:0000313" key="2">
    <source>
        <dbReference type="EMBL" id="KAK7579595.1"/>
    </source>
</evidence>
<keyword evidence="3" id="KW-1185">Reference proteome</keyword>
<dbReference type="EMBL" id="JBBCAQ010000034">
    <property type="protein sequence ID" value="KAK7579595.1"/>
    <property type="molecule type" value="Genomic_DNA"/>
</dbReference>
<sequence length="82" mass="9323">MLVFSSRVISRQGEKTVYSIIERLSDGGINRISARKHLTHLAILLMAQPLKNPFERTVRGVERKSRRTSKLCDDESIGLGRE</sequence>
<organism evidence="2 3">
    <name type="scientific">Parthenolecanium corni</name>
    <dbReference type="NCBI Taxonomy" id="536013"/>
    <lineage>
        <taxon>Eukaryota</taxon>
        <taxon>Metazoa</taxon>
        <taxon>Ecdysozoa</taxon>
        <taxon>Arthropoda</taxon>
        <taxon>Hexapoda</taxon>
        <taxon>Insecta</taxon>
        <taxon>Pterygota</taxon>
        <taxon>Neoptera</taxon>
        <taxon>Paraneoptera</taxon>
        <taxon>Hemiptera</taxon>
        <taxon>Sternorrhyncha</taxon>
        <taxon>Coccoidea</taxon>
        <taxon>Coccidae</taxon>
        <taxon>Parthenolecanium</taxon>
    </lineage>
</organism>
<proteinExistence type="predicted"/>